<evidence type="ECO:0000256" key="1">
    <source>
        <dbReference type="ARBA" id="ARBA00004776"/>
    </source>
</evidence>
<dbReference type="Pfam" id="PF00535">
    <property type="entry name" value="Glycos_transf_2"/>
    <property type="match status" value="1"/>
</dbReference>
<comment type="pathway">
    <text evidence="1">Cell wall biogenesis; cell wall polysaccharide biosynthesis.</text>
</comment>
<proteinExistence type="inferred from homology"/>
<sequence length="322" mass="34735">MSPGPGALARVVVVSWNGAHLLPTALDSLERQTVRDRLDVVVVDNGSTDGTAELLATRYPDVRRLASASNLGFAGGAALGMADARCHVVLLNNDAAFAPDAVEHLLRALEAPGVGATTARVLLAGTDPVLVNSTGNVVTRTGNGADRDWRAPLGSESTDPDVFGFYGGAAALRREMLDEVGGFDPWLFLYYEDTDLSWRMRAAGWTVRYVPEAVAHHEHAASSGTDTPVFRYHNTRNSLVVATRHAPLRVAAISAARQSAGWLRAARRGGWASPDAVARRRGLTAHLRRLPRTLGERRRMWHAARVGRRVVARYIGRDAPTS</sequence>
<keyword evidence="3" id="KW-0328">Glycosyltransferase</keyword>
<keyword evidence="4" id="KW-0808">Transferase</keyword>
<dbReference type="InterPro" id="IPR029044">
    <property type="entry name" value="Nucleotide-diphossugar_trans"/>
</dbReference>
<dbReference type="RefSeq" id="WP_227575813.1">
    <property type="nucleotide sequence ID" value="NZ_CP101987.1"/>
</dbReference>
<organism evidence="6 7">
    <name type="scientific">Cellulomonas xiejunii</name>
    <dbReference type="NCBI Taxonomy" id="2968083"/>
    <lineage>
        <taxon>Bacteria</taxon>
        <taxon>Bacillati</taxon>
        <taxon>Actinomycetota</taxon>
        <taxon>Actinomycetes</taxon>
        <taxon>Micrococcales</taxon>
        <taxon>Cellulomonadaceae</taxon>
        <taxon>Cellulomonas</taxon>
    </lineage>
</organism>
<feature type="domain" description="Glycosyltransferase 2-like" evidence="5">
    <location>
        <begin position="11"/>
        <end position="180"/>
    </location>
</feature>
<evidence type="ECO:0000313" key="7">
    <source>
        <dbReference type="Proteomes" id="UP001316384"/>
    </source>
</evidence>
<name>A0ABY5KN72_9CELL</name>
<evidence type="ECO:0000259" key="5">
    <source>
        <dbReference type="Pfam" id="PF00535"/>
    </source>
</evidence>
<keyword evidence="7" id="KW-1185">Reference proteome</keyword>
<reference evidence="6 7" key="1">
    <citation type="submission" date="2022-07" db="EMBL/GenBank/DDBJ databases">
        <title>Novel species in genus cellulomonas.</title>
        <authorList>
            <person name="Ye L."/>
        </authorList>
    </citation>
    <scope>NUCLEOTIDE SEQUENCE [LARGE SCALE GENOMIC DNA]</scope>
    <source>
        <strain evidence="7">zg-B89</strain>
    </source>
</reference>
<comment type="similarity">
    <text evidence="2">Belongs to the glycosyltransferase 2 family.</text>
</comment>
<dbReference type="PANTHER" id="PTHR43179:SF12">
    <property type="entry name" value="GALACTOFURANOSYLTRANSFERASE GLFT2"/>
    <property type="match status" value="1"/>
</dbReference>
<dbReference type="Gene3D" id="3.90.550.10">
    <property type="entry name" value="Spore Coat Polysaccharide Biosynthesis Protein SpsA, Chain A"/>
    <property type="match status" value="1"/>
</dbReference>
<evidence type="ECO:0000256" key="4">
    <source>
        <dbReference type="ARBA" id="ARBA00022679"/>
    </source>
</evidence>
<dbReference type="CDD" id="cd04186">
    <property type="entry name" value="GT_2_like_c"/>
    <property type="match status" value="1"/>
</dbReference>
<dbReference type="PANTHER" id="PTHR43179">
    <property type="entry name" value="RHAMNOSYLTRANSFERASE WBBL"/>
    <property type="match status" value="1"/>
</dbReference>
<evidence type="ECO:0000256" key="2">
    <source>
        <dbReference type="ARBA" id="ARBA00006739"/>
    </source>
</evidence>
<evidence type="ECO:0000313" key="6">
    <source>
        <dbReference type="EMBL" id="UUI70510.1"/>
    </source>
</evidence>
<dbReference type="InterPro" id="IPR001173">
    <property type="entry name" value="Glyco_trans_2-like"/>
</dbReference>
<dbReference type="Proteomes" id="UP001316384">
    <property type="component" value="Chromosome"/>
</dbReference>
<protein>
    <submittedName>
        <fullName evidence="6">Glycosyltransferase family 2 protein</fullName>
    </submittedName>
</protein>
<accession>A0ABY5KN72</accession>
<dbReference type="SUPFAM" id="SSF53448">
    <property type="entry name" value="Nucleotide-diphospho-sugar transferases"/>
    <property type="match status" value="1"/>
</dbReference>
<gene>
    <name evidence="6" type="ORF">NP048_11920</name>
</gene>
<dbReference type="EMBL" id="CP101987">
    <property type="protein sequence ID" value="UUI70510.1"/>
    <property type="molecule type" value="Genomic_DNA"/>
</dbReference>
<evidence type="ECO:0000256" key="3">
    <source>
        <dbReference type="ARBA" id="ARBA00022676"/>
    </source>
</evidence>